<name>A0ABV8X4B2_9LACT</name>
<evidence type="ECO:0000259" key="2">
    <source>
        <dbReference type="PROSITE" id="PS51272"/>
    </source>
</evidence>
<feature type="chain" id="PRO_5045770467" evidence="1">
    <location>
        <begin position="29"/>
        <end position="303"/>
    </location>
</feature>
<reference evidence="4" key="1">
    <citation type="journal article" date="2019" name="Int. J. Syst. Evol. Microbiol.">
        <title>The Global Catalogue of Microorganisms (GCM) 10K type strain sequencing project: providing services to taxonomists for standard genome sequencing and annotation.</title>
        <authorList>
            <consortium name="The Broad Institute Genomics Platform"/>
            <consortium name="The Broad Institute Genome Sequencing Center for Infectious Disease"/>
            <person name="Wu L."/>
            <person name="Ma J."/>
        </authorList>
    </citation>
    <scope>NUCLEOTIDE SEQUENCE [LARGE SCALE GENOMIC DNA]</scope>
    <source>
        <strain evidence="4">CCUG 59778</strain>
    </source>
</reference>
<feature type="signal peptide" evidence="1">
    <location>
        <begin position="1"/>
        <end position="28"/>
    </location>
</feature>
<keyword evidence="1" id="KW-0732">Signal</keyword>
<dbReference type="PROSITE" id="PS51272">
    <property type="entry name" value="SLH"/>
    <property type="match status" value="2"/>
</dbReference>
<gene>
    <name evidence="3" type="ORF">ACFOZY_09295</name>
</gene>
<comment type="caution">
    <text evidence="3">The sequence shown here is derived from an EMBL/GenBank/DDBJ whole genome shotgun (WGS) entry which is preliminary data.</text>
</comment>
<keyword evidence="4" id="KW-1185">Reference proteome</keyword>
<proteinExistence type="predicted"/>
<organism evidence="3 4">
    <name type="scientific">Chungangia koreensis</name>
    <dbReference type="NCBI Taxonomy" id="752657"/>
    <lineage>
        <taxon>Bacteria</taxon>
        <taxon>Bacillati</taxon>
        <taxon>Bacillota</taxon>
        <taxon>Bacilli</taxon>
        <taxon>Lactobacillales</taxon>
        <taxon>Chungangia</taxon>
    </lineage>
</organism>
<dbReference type="Pfam" id="PF00395">
    <property type="entry name" value="SLH"/>
    <property type="match status" value="3"/>
</dbReference>
<dbReference type="RefSeq" id="WP_378154635.1">
    <property type="nucleotide sequence ID" value="NZ_JBHSEC010000019.1"/>
</dbReference>
<accession>A0ABV8X4B2</accession>
<protein>
    <submittedName>
        <fullName evidence="3">S-layer homology domain-containing protein</fullName>
    </submittedName>
</protein>
<dbReference type="EMBL" id="JBHSEC010000019">
    <property type="protein sequence ID" value="MFC4410606.1"/>
    <property type="molecule type" value="Genomic_DNA"/>
</dbReference>
<feature type="domain" description="SLH" evidence="2">
    <location>
        <begin position="27"/>
        <end position="90"/>
    </location>
</feature>
<sequence length="303" mass="32735">MLKSFKKVFTTGLAAVLTLAIIVPTVSAAEHPFTDVNSNYEEAVSFLYINEIIKGKTTTSFGTDSNLTRGDAAVILANALGLDAENAPSAGFKDLNPRVKGAVNALAAEGIVAGVTKEEYRPDELLSRGAMAKILTLGFYLEDYAVESPFTDAVGVFAPYIESLYGTGITNGKTETTFGTYDNIKRGEFANLLYNTIWFSIYVPIADSATIVNPTTLEINMSEPAPEELTAEDLAGMFLIDGYFADGSVKELEFTGKSLSEDRLTLTVEFTAESSLDGKKGKIEIDGMNELLFDFTTPVEQQQ</sequence>
<evidence type="ECO:0000313" key="4">
    <source>
        <dbReference type="Proteomes" id="UP001595817"/>
    </source>
</evidence>
<feature type="domain" description="SLH" evidence="2">
    <location>
        <begin position="144"/>
        <end position="207"/>
    </location>
</feature>
<dbReference type="Proteomes" id="UP001595817">
    <property type="component" value="Unassembled WGS sequence"/>
</dbReference>
<evidence type="ECO:0000256" key="1">
    <source>
        <dbReference type="SAM" id="SignalP"/>
    </source>
</evidence>
<evidence type="ECO:0000313" key="3">
    <source>
        <dbReference type="EMBL" id="MFC4410606.1"/>
    </source>
</evidence>
<dbReference type="InterPro" id="IPR001119">
    <property type="entry name" value="SLH_dom"/>
</dbReference>